<keyword evidence="2" id="KW-1185">Reference proteome</keyword>
<protein>
    <submittedName>
        <fullName evidence="1">Putative transposase, Ptta/En/Spm, plant</fullName>
    </submittedName>
</protein>
<dbReference type="Pfam" id="PF03004">
    <property type="entry name" value="Transposase_24"/>
    <property type="match status" value="1"/>
</dbReference>
<dbReference type="Gramene" id="PRQ24318">
    <property type="protein sequence ID" value="PRQ24318"/>
    <property type="gene ID" value="RchiOBHm_Chr6g0271081"/>
</dbReference>
<evidence type="ECO:0000313" key="1">
    <source>
        <dbReference type="EMBL" id="PRQ24318.1"/>
    </source>
</evidence>
<evidence type="ECO:0000313" key="2">
    <source>
        <dbReference type="Proteomes" id="UP000238479"/>
    </source>
</evidence>
<reference evidence="1 2" key="1">
    <citation type="journal article" date="2018" name="Nat. Genet.">
        <title>The Rosa genome provides new insights in the design of modern roses.</title>
        <authorList>
            <person name="Bendahmane M."/>
        </authorList>
    </citation>
    <scope>NUCLEOTIDE SEQUENCE [LARGE SCALE GENOMIC DNA]</scope>
    <source>
        <strain evidence="2">cv. Old Blush</strain>
    </source>
</reference>
<dbReference type="PANTHER" id="PTHR33018">
    <property type="entry name" value="OS10G0338966 PROTEIN-RELATED"/>
    <property type="match status" value="1"/>
</dbReference>
<dbReference type="InterPro" id="IPR004252">
    <property type="entry name" value="Probable_transposase_24"/>
</dbReference>
<accession>A0A2P6PQW5</accession>
<sequence>MHRIVRQKLLGVRKNVEYNEKGQPHGKAAKEMQSYIGVLARTKIPITIPTWKKVDAESKNKLWESVELAFVLGPESKKMELSSAACKWREFKFRLTSQFILPFKEIRELLSSPPQEYNFIELADWKAFVSSRLYEDWEVLHNEQSERWALCKYPHRMSRLGYAGLEDELLKTMDPKDIDRATLWKKAHEDKSRNIPNEKAKQLGDRIDELKKQVSDGMLKVDGSNDVLTMALEISEHGGRVRGVGGYVTPTVYFNQPRRRRGNVEEAVRVSVKKILDEERGEREKVVTDLNKFWAERFAALEAALKSNSQLNGPILSQVQRTP</sequence>
<name>A0A2P6PQW5_ROSCH</name>
<gene>
    <name evidence="1" type="ORF">RchiOBHm_Chr6g0271081</name>
</gene>
<dbReference type="OMA" id="REWSTES"/>
<proteinExistence type="predicted"/>
<organism evidence="1 2">
    <name type="scientific">Rosa chinensis</name>
    <name type="common">China rose</name>
    <dbReference type="NCBI Taxonomy" id="74649"/>
    <lineage>
        <taxon>Eukaryota</taxon>
        <taxon>Viridiplantae</taxon>
        <taxon>Streptophyta</taxon>
        <taxon>Embryophyta</taxon>
        <taxon>Tracheophyta</taxon>
        <taxon>Spermatophyta</taxon>
        <taxon>Magnoliopsida</taxon>
        <taxon>eudicotyledons</taxon>
        <taxon>Gunneridae</taxon>
        <taxon>Pentapetalae</taxon>
        <taxon>rosids</taxon>
        <taxon>fabids</taxon>
        <taxon>Rosales</taxon>
        <taxon>Rosaceae</taxon>
        <taxon>Rosoideae</taxon>
        <taxon>Rosoideae incertae sedis</taxon>
        <taxon>Rosa</taxon>
    </lineage>
</organism>
<dbReference type="AlphaFoldDB" id="A0A2P6PQW5"/>
<dbReference type="EMBL" id="PDCK01000044">
    <property type="protein sequence ID" value="PRQ24318.1"/>
    <property type="molecule type" value="Genomic_DNA"/>
</dbReference>
<dbReference type="PANTHER" id="PTHR33018:SF31">
    <property type="entry name" value="TRANSPOSASE, PTTA_EN_SPM, PLANT"/>
    <property type="match status" value="1"/>
</dbReference>
<comment type="caution">
    <text evidence="1">The sequence shown here is derived from an EMBL/GenBank/DDBJ whole genome shotgun (WGS) entry which is preliminary data.</text>
</comment>
<dbReference type="Proteomes" id="UP000238479">
    <property type="component" value="Chromosome 6"/>
</dbReference>